<protein>
    <submittedName>
        <fullName evidence="2">Uncharacterized protein LOC142168903</fullName>
    </submittedName>
</protein>
<evidence type="ECO:0000313" key="2">
    <source>
        <dbReference type="RefSeq" id="XP_075086178.1"/>
    </source>
</evidence>
<dbReference type="RefSeq" id="XP_075086178.1">
    <property type="nucleotide sequence ID" value="XM_075230077.1"/>
</dbReference>
<dbReference type="Proteomes" id="UP000790787">
    <property type="component" value="Chromosome 14"/>
</dbReference>
<accession>A0AC58SMJ9</accession>
<keyword evidence="1" id="KW-1185">Reference proteome</keyword>
<sequence length="141" mass="16363">MEETPFSFVYDSKALIPVEVGEATLRFSRANKEANNEALLLKLDFLEEHRDLAYVTMVAQKQRMERYYNRRANLRYYKVGDLVLRNVTQSTREVSAGKLGPTWEGLYRVSAITSKGSYELENQDGVKLPSNWNVAHLKMYY</sequence>
<evidence type="ECO:0000313" key="1">
    <source>
        <dbReference type="Proteomes" id="UP000790787"/>
    </source>
</evidence>
<gene>
    <name evidence="2" type="primary">LOC142168903</name>
</gene>
<proteinExistence type="predicted"/>
<name>A0AC58SMJ9_TOBAC</name>
<reference evidence="2" key="2">
    <citation type="submission" date="2025-08" db="UniProtKB">
        <authorList>
            <consortium name="RefSeq"/>
        </authorList>
    </citation>
    <scope>IDENTIFICATION</scope>
    <source>
        <tissue evidence="2">Leaf</tissue>
    </source>
</reference>
<organism evidence="1 2">
    <name type="scientific">Nicotiana tabacum</name>
    <name type="common">Common tobacco</name>
    <dbReference type="NCBI Taxonomy" id="4097"/>
    <lineage>
        <taxon>Eukaryota</taxon>
        <taxon>Viridiplantae</taxon>
        <taxon>Streptophyta</taxon>
        <taxon>Embryophyta</taxon>
        <taxon>Tracheophyta</taxon>
        <taxon>Spermatophyta</taxon>
        <taxon>Magnoliopsida</taxon>
        <taxon>eudicotyledons</taxon>
        <taxon>Gunneridae</taxon>
        <taxon>Pentapetalae</taxon>
        <taxon>asterids</taxon>
        <taxon>lamiids</taxon>
        <taxon>Solanales</taxon>
        <taxon>Solanaceae</taxon>
        <taxon>Nicotianoideae</taxon>
        <taxon>Nicotianeae</taxon>
        <taxon>Nicotiana</taxon>
    </lineage>
</organism>
<reference evidence="1" key="1">
    <citation type="journal article" date="2014" name="Nat. Commun.">
        <title>The tobacco genome sequence and its comparison with those of tomato and potato.</title>
        <authorList>
            <person name="Sierro N."/>
            <person name="Battey J.N."/>
            <person name="Ouadi S."/>
            <person name="Bakaher N."/>
            <person name="Bovet L."/>
            <person name="Willig A."/>
            <person name="Goepfert S."/>
            <person name="Peitsch M.C."/>
            <person name="Ivanov N.V."/>
        </authorList>
    </citation>
    <scope>NUCLEOTIDE SEQUENCE [LARGE SCALE GENOMIC DNA]</scope>
</reference>